<dbReference type="Proteomes" id="UP001163726">
    <property type="component" value="Plasmid pCadTS8_2"/>
</dbReference>
<dbReference type="InterPro" id="IPR033856">
    <property type="entry name" value="Trp_halogen"/>
</dbReference>
<geneLocation type="plasmid" evidence="1 2">
    <name>pCadTS8_2</name>
</geneLocation>
<dbReference type="EMBL" id="CP109967">
    <property type="protein sequence ID" value="WAJ72109.1"/>
    <property type="molecule type" value="Genomic_DNA"/>
</dbReference>
<dbReference type="Pfam" id="PF04820">
    <property type="entry name" value="Trp_halogenase"/>
    <property type="match status" value="1"/>
</dbReference>
<dbReference type="InterPro" id="IPR036188">
    <property type="entry name" value="FAD/NAD-bd_sf"/>
</dbReference>
<proteinExistence type="predicted"/>
<protein>
    <submittedName>
        <fullName evidence="1">Tryptophan 7-halogenase</fullName>
    </submittedName>
</protein>
<dbReference type="SUPFAM" id="SSF51905">
    <property type="entry name" value="FAD/NAD(P)-binding domain"/>
    <property type="match status" value="1"/>
</dbReference>
<gene>
    <name evidence="1" type="ORF">OLW01_17665</name>
</gene>
<dbReference type="PANTHER" id="PTHR43747">
    <property type="entry name" value="FAD-BINDING PROTEIN"/>
    <property type="match status" value="1"/>
</dbReference>
<dbReference type="PANTHER" id="PTHR43747:SF4">
    <property type="entry name" value="FLAVIN-DEPENDENT TRYPTOPHAN HALOGENASE"/>
    <property type="match status" value="1"/>
</dbReference>
<name>A0ABY7AUU2_9ALTE</name>
<dbReference type="InterPro" id="IPR050816">
    <property type="entry name" value="Flavin-dep_Halogenase_NPB"/>
</dbReference>
<dbReference type="RefSeq" id="WP_268076826.1">
    <property type="nucleotide sequence ID" value="NZ_CP109967.1"/>
</dbReference>
<organism evidence="1 2">
    <name type="scientific">Catenovulum adriaticum</name>
    <dbReference type="NCBI Taxonomy" id="2984846"/>
    <lineage>
        <taxon>Bacteria</taxon>
        <taxon>Pseudomonadati</taxon>
        <taxon>Pseudomonadota</taxon>
        <taxon>Gammaproteobacteria</taxon>
        <taxon>Alteromonadales</taxon>
        <taxon>Alteromonadaceae</taxon>
        <taxon>Catenovulum</taxon>
    </lineage>
</organism>
<keyword evidence="2" id="KW-1185">Reference proteome</keyword>
<evidence type="ECO:0000313" key="1">
    <source>
        <dbReference type="EMBL" id="WAJ72109.1"/>
    </source>
</evidence>
<dbReference type="InterPro" id="IPR006905">
    <property type="entry name" value="Flavin_halogenase"/>
</dbReference>
<reference evidence="1" key="1">
    <citation type="submission" date="2022-10" db="EMBL/GenBank/DDBJ databases">
        <title>Catenovulum adriacola sp. nov. isolated in the Harbour of Susak.</title>
        <authorList>
            <person name="Schoch T."/>
            <person name="Reich S.J."/>
            <person name="Stoeferle S."/>
            <person name="Flaiz M."/>
            <person name="Kazda M."/>
            <person name="Riedel C.U."/>
            <person name="Duerre P."/>
        </authorList>
    </citation>
    <scope>NUCLEOTIDE SEQUENCE</scope>
    <source>
        <strain evidence="1">TS8</strain>
        <plasmid evidence="1">pCadTS8_2</plasmid>
    </source>
</reference>
<dbReference type="Gene3D" id="3.50.50.60">
    <property type="entry name" value="FAD/NAD(P)-binding domain"/>
    <property type="match status" value="1"/>
</dbReference>
<dbReference type="PIRSF" id="PIRSF011396">
    <property type="entry name" value="Trp_halogenase"/>
    <property type="match status" value="1"/>
</dbReference>
<accession>A0ABY7AUU2</accession>
<evidence type="ECO:0000313" key="2">
    <source>
        <dbReference type="Proteomes" id="UP001163726"/>
    </source>
</evidence>
<keyword evidence="1" id="KW-0614">Plasmid</keyword>
<sequence length="504" mass="56318">MQTITIVGGGTAGWISAAVLAKGLPGDAFEIKLIESPNIPTVGVGEATIPPIIQLLKYLELDEAEFLAHIEGTYKYGIHFENWSKPSESYMHAFGVLGTDYQDIAFSDLWLAYANKLNIKNLTDFIPSAVAAYQNRFCPALPIPDSSNPNAFFPLSNLFYAFQFDAGLLANYLKQYSKKLGVKHIQANVESVQVKAGKQIESVMLDSGIEVKADYFVDCSGAKGLLSKQALAIEFDNWQAYLPCDRAIAVQTENLADIAPYTKSIAMSSGWRWQIPLRSRMGNGYVYSSQFLSDDQALSELTQALESKTITEPKQLRFETGCLQTPWFNNCIAIGLSSGFLEPLESTSIHLIHKYAVKLKNSLLHGVYMQEEAQQFNLAFKQDALDIRDFLVAHYHITERQDSQFWRYCKNMPIPESLQQKLAEFSATGKISLKKDALFSYGSWLQLLVGQGYIKATPGQFDGLIQSANTPSVEQAKLFFDNVKYAISQEVKRIPKHQAYLKLN</sequence>